<dbReference type="EMBL" id="OVTA01000118">
    <property type="protein sequence ID" value="SPS02971.1"/>
    <property type="molecule type" value="Genomic_DNA"/>
</dbReference>
<sequence>MAEVEEDNAALQEEVGKLKGELLQREAALAAVRTECDKAIAAAAEQVAEARTEAEKERTSALATRDALAVANARLEEMPALRAERDATRRMAEALEQQVAEQKTALSKAEAELAGLREALNAERSAAASAAQAAAVAGAERDAANRSAEEARERLATLEGNAKPESSTRPSPRK</sequence>
<dbReference type="RefSeq" id="WP_116386550.1">
    <property type="nucleotide sequence ID" value="NZ_OVTA01000118.1"/>
</dbReference>
<evidence type="ECO:0000313" key="3">
    <source>
        <dbReference type="Proteomes" id="UP000256805"/>
    </source>
</evidence>
<feature type="compositionally biased region" description="Basic and acidic residues" evidence="1">
    <location>
        <begin position="139"/>
        <end position="156"/>
    </location>
</feature>
<reference evidence="2 3" key="1">
    <citation type="submission" date="2018-01" db="EMBL/GenBank/DDBJ databases">
        <authorList>
            <person name="Gaut B.S."/>
            <person name="Morton B.R."/>
            <person name="Clegg M.T."/>
            <person name="Duvall M.R."/>
        </authorList>
    </citation>
    <scope>NUCLEOTIDE SEQUENCE [LARGE SCALE GENOMIC DNA]</scope>
    <source>
        <strain evidence="2">Cupriavidus taiwanensis cmp 52</strain>
    </source>
</reference>
<evidence type="ECO:0000256" key="1">
    <source>
        <dbReference type="SAM" id="MobiDB-lite"/>
    </source>
</evidence>
<proteinExistence type="predicted"/>
<gene>
    <name evidence="2" type="ORF">CBM2634_U510006</name>
</gene>
<dbReference type="Proteomes" id="UP000256805">
    <property type="component" value="Unassembled WGS sequence"/>
</dbReference>
<feature type="compositionally biased region" description="Low complexity" evidence="1">
    <location>
        <begin position="127"/>
        <end position="138"/>
    </location>
</feature>
<evidence type="ECO:0000313" key="2">
    <source>
        <dbReference type="EMBL" id="SPS02971.1"/>
    </source>
</evidence>
<feature type="compositionally biased region" description="Polar residues" evidence="1">
    <location>
        <begin position="164"/>
        <end position="174"/>
    </location>
</feature>
<organism evidence="2 3">
    <name type="scientific">Cupriavidus taiwanensis</name>
    <dbReference type="NCBI Taxonomy" id="164546"/>
    <lineage>
        <taxon>Bacteria</taxon>
        <taxon>Pseudomonadati</taxon>
        <taxon>Pseudomonadota</taxon>
        <taxon>Betaproteobacteria</taxon>
        <taxon>Burkholderiales</taxon>
        <taxon>Burkholderiaceae</taxon>
        <taxon>Cupriavidus</taxon>
    </lineage>
</organism>
<dbReference type="AlphaFoldDB" id="A0A375JEG5"/>
<accession>A0A375JEG5</accession>
<protein>
    <submittedName>
        <fullName evidence="2">Uncharacterized protein</fullName>
    </submittedName>
</protein>
<name>A0A375JEG5_9BURK</name>
<feature type="region of interest" description="Disordered" evidence="1">
    <location>
        <begin position="127"/>
        <end position="174"/>
    </location>
</feature>